<evidence type="ECO:0000313" key="4">
    <source>
        <dbReference type="EMBL" id="EQC33910.1"/>
    </source>
</evidence>
<dbReference type="VEuPathDB" id="FungiDB:SDRG_08590"/>
<dbReference type="Proteomes" id="UP000030762">
    <property type="component" value="Unassembled WGS sequence"/>
</dbReference>
<dbReference type="eggNOG" id="ENOG502S6JG">
    <property type="taxonomic scope" value="Eukaryota"/>
</dbReference>
<sequence length="301" mass="33631">MASVLRCSLCKGADALVELTSCGHSFHPRCIHTWPILACQVCHAPSPALRVLRAKASTATSALPPRRTWFDSEKEYCDALLALFHEGSLPLARGVHLRPTLATLLHCNPMRITKKFKQHQQLGKQLYAYNAAPTGLTHAYKRHTSTQKHVTMLRDAFYWQIQAHGGGRGVVDAMRHAEAQFWLDQLVPFCKLVGQPIEPRDDALPPLTPDNNDKIHTEDDDDRVKTELRAESPAHVEHAADAPAKSLSQLQWNDIEIVHSDVAYGPWESGDPEQCSLGFIIDEDGLVQFESMYVDDSVWSV</sequence>
<dbReference type="OMA" id="THAYKRH"/>
<keyword evidence="1" id="KW-0863">Zinc-finger</keyword>
<dbReference type="GeneID" id="19949317"/>
<name>T0QJI8_SAPDV</name>
<gene>
    <name evidence="4" type="ORF">SDRG_08590</name>
</gene>
<accession>T0QJI8</accession>
<dbReference type="PANTHER" id="PTHR35213:SF3">
    <property type="entry name" value="MYB-LIKE DOMAIN-CONTAINING PROTEIN"/>
    <property type="match status" value="1"/>
</dbReference>
<dbReference type="PANTHER" id="PTHR35213">
    <property type="entry name" value="RING-TYPE DOMAIN-CONTAINING PROTEIN-RELATED"/>
    <property type="match status" value="1"/>
</dbReference>
<dbReference type="PROSITE" id="PS50089">
    <property type="entry name" value="ZF_RING_2"/>
    <property type="match status" value="1"/>
</dbReference>
<organism evidence="4 5">
    <name type="scientific">Saprolegnia diclina (strain VS20)</name>
    <dbReference type="NCBI Taxonomy" id="1156394"/>
    <lineage>
        <taxon>Eukaryota</taxon>
        <taxon>Sar</taxon>
        <taxon>Stramenopiles</taxon>
        <taxon>Oomycota</taxon>
        <taxon>Saprolegniomycetes</taxon>
        <taxon>Saprolegniales</taxon>
        <taxon>Saprolegniaceae</taxon>
        <taxon>Saprolegnia</taxon>
    </lineage>
</organism>
<dbReference type="AlphaFoldDB" id="T0QJI8"/>
<feature type="domain" description="RING-type" evidence="3">
    <location>
        <begin position="7"/>
        <end position="43"/>
    </location>
</feature>
<dbReference type="GO" id="GO:0008270">
    <property type="term" value="F:zinc ion binding"/>
    <property type="evidence" value="ECO:0007669"/>
    <property type="project" value="UniProtKB-KW"/>
</dbReference>
<dbReference type="OrthoDB" id="101216at2759"/>
<reference evidence="4 5" key="1">
    <citation type="submission" date="2012-04" db="EMBL/GenBank/DDBJ databases">
        <title>The Genome Sequence of Saprolegnia declina VS20.</title>
        <authorList>
            <consortium name="The Broad Institute Genome Sequencing Platform"/>
            <person name="Russ C."/>
            <person name="Nusbaum C."/>
            <person name="Tyler B."/>
            <person name="van West P."/>
            <person name="Dieguez-Uribeondo J."/>
            <person name="de Bruijn I."/>
            <person name="Tripathy S."/>
            <person name="Jiang R."/>
            <person name="Young S.K."/>
            <person name="Zeng Q."/>
            <person name="Gargeya S."/>
            <person name="Fitzgerald M."/>
            <person name="Haas B."/>
            <person name="Abouelleil A."/>
            <person name="Alvarado L."/>
            <person name="Arachchi H.M."/>
            <person name="Berlin A."/>
            <person name="Chapman S.B."/>
            <person name="Goldberg J."/>
            <person name="Griggs A."/>
            <person name="Gujja S."/>
            <person name="Hansen M."/>
            <person name="Howarth C."/>
            <person name="Imamovic A."/>
            <person name="Larimer J."/>
            <person name="McCowen C."/>
            <person name="Montmayeur A."/>
            <person name="Murphy C."/>
            <person name="Neiman D."/>
            <person name="Pearson M."/>
            <person name="Priest M."/>
            <person name="Roberts A."/>
            <person name="Saif S."/>
            <person name="Shea T."/>
            <person name="Sisk P."/>
            <person name="Sykes S."/>
            <person name="Wortman J."/>
            <person name="Nusbaum C."/>
            <person name="Birren B."/>
        </authorList>
    </citation>
    <scope>NUCLEOTIDE SEQUENCE [LARGE SCALE GENOMIC DNA]</scope>
    <source>
        <strain evidence="4 5">VS20</strain>
    </source>
</reference>
<keyword evidence="1" id="KW-0479">Metal-binding</keyword>
<evidence type="ECO:0000313" key="5">
    <source>
        <dbReference type="Proteomes" id="UP000030762"/>
    </source>
</evidence>
<dbReference type="SUPFAM" id="SSF57850">
    <property type="entry name" value="RING/U-box"/>
    <property type="match status" value="1"/>
</dbReference>
<dbReference type="InterPro" id="IPR001841">
    <property type="entry name" value="Znf_RING"/>
</dbReference>
<keyword evidence="5" id="KW-1185">Reference proteome</keyword>
<keyword evidence="1" id="KW-0862">Zinc</keyword>
<evidence type="ECO:0000259" key="3">
    <source>
        <dbReference type="PROSITE" id="PS50089"/>
    </source>
</evidence>
<dbReference type="SMART" id="SM00184">
    <property type="entry name" value="RING"/>
    <property type="match status" value="1"/>
</dbReference>
<dbReference type="InParanoid" id="T0QJI8"/>
<evidence type="ECO:0000256" key="2">
    <source>
        <dbReference type="SAM" id="MobiDB-lite"/>
    </source>
</evidence>
<proteinExistence type="predicted"/>
<feature type="compositionally biased region" description="Basic and acidic residues" evidence="2">
    <location>
        <begin position="211"/>
        <end position="221"/>
    </location>
</feature>
<evidence type="ECO:0000256" key="1">
    <source>
        <dbReference type="PROSITE-ProRule" id="PRU00175"/>
    </source>
</evidence>
<dbReference type="RefSeq" id="XP_008612705.1">
    <property type="nucleotide sequence ID" value="XM_008614483.1"/>
</dbReference>
<protein>
    <recommendedName>
        <fullName evidence="3">RING-type domain-containing protein</fullName>
    </recommendedName>
</protein>
<feature type="region of interest" description="Disordered" evidence="2">
    <location>
        <begin position="200"/>
        <end position="221"/>
    </location>
</feature>
<dbReference type="EMBL" id="JH767157">
    <property type="protein sequence ID" value="EQC33910.1"/>
    <property type="molecule type" value="Genomic_DNA"/>
</dbReference>